<dbReference type="InterPro" id="IPR001810">
    <property type="entry name" value="F-box_dom"/>
</dbReference>
<feature type="domain" description="FBA" evidence="3">
    <location>
        <begin position="463"/>
        <end position="644"/>
    </location>
</feature>
<evidence type="ECO:0000256" key="1">
    <source>
        <dbReference type="SAM" id="MobiDB-lite"/>
    </source>
</evidence>
<organism evidence="4 5">
    <name type="scientific">Pogona vitticeps</name>
    <name type="common">central bearded dragon</name>
    <dbReference type="NCBI Taxonomy" id="103695"/>
    <lineage>
        <taxon>Eukaryota</taxon>
        <taxon>Metazoa</taxon>
        <taxon>Chordata</taxon>
        <taxon>Craniata</taxon>
        <taxon>Vertebrata</taxon>
        <taxon>Euteleostomi</taxon>
        <taxon>Lepidosauria</taxon>
        <taxon>Squamata</taxon>
        <taxon>Bifurcata</taxon>
        <taxon>Unidentata</taxon>
        <taxon>Episquamata</taxon>
        <taxon>Toxicofera</taxon>
        <taxon>Iguania</taxon>
        <taxon>Acrodonta</taxon>
        <taxon>Agamidae</taxon>
        <taxon>Amphibolurinae</taxon>
        <taxon>Pogona</taxon>
    </lineage>
</organism>
<dbReference type="SMART" id="SM01198">
    <property type="entry name" value="FBA"/>
    <property type="match status" value="2"/>
</dbReference>
<dbReference type="PROSITE" id="PS50181">
    <property type="entry name" value="FBOX"/>
    <property type="match status" value="2"/>
</dbReference>
<feature type="domain" description="FBA" evidence="3">
    <location>
        <begin position="74"/>
        <end position="259"/>
    </location>
</feature>
<feature type="region of interest" description="Disordered" evidence="1">
    <location>
        <begin position="349"/>
        <end position="372"/>
    </location>
</feature>
<dbReference type="Gene3D" id="2.60.120.260">
    <property type="entry name" value="Galactose-binding domain-like"/>
    <property type="match status" value="2"/>
</dbReference>
<dbReference type="Pfam" id="PF04300">
    <property type="entry name" value="FBA"/>
    <property type="match status" value="2"/>
</dbReference>
<keyword evidence="4" id="KW-1185">Reference proteome</keyword>
<dbReference type="SMART" id="SM00256">
    <property type="entry name" value="FBOX"/>
    <property type="match status" value="2"/>
</dbReference>
<feature type="domain" description="F-box" evidence="2">
    <location>
        <begin position="395"/>
        <end position="442"/>
    </location>
</feature>
<evidence type="ECO:0008006" key="6">
    <source>
        <dbReference type="Google" id="ProtNLM"/>
    </source>
</evidence>
<evidence type="ECO:0000313" key="4">
    <source>
        <dbReference type="Proteomes" id="UP001652642"/>
    </source>
</evidence>
<dbReference type="PANTHER" id="PTHR12125">
    <property type="entry name" value="F-BOX ONLY PROTEIN 6-LIKE PROTEIN"/>
    <property type="match status" value="1"/>
</dbReference>
<reference evidence="5" key="1">
    <citation type="submission" date="2025-08" db="UniProtKB">
        <authorList>
            <consortium name="RefSeq"/>
        </authorList>
    </citation>
    <scope>IDENTIFICATION</scope>
</reference>
<feature type="region of interest" description="Disordered" evidence="1">
    <location>
        <begin position="297"/>
        <end position="326"/>
    </location>
</feature>
<dbReference type="SUPFAM" id="SSF81383">
    <property type="entry name" value="F-box domain"/>
    <property type="match status" value="2"/>
</dbReference>
<dbReference type="InterPro" id="IPR036047">
    <property type="entry name" value="F-box-like_dom_sf"/>
</dbReference>
<dbReference type="CDD" id="cd22168">
    <property type="entry name" value="F-box_FBXO6-like"/>
    <property type="match status" value="1"/>
</dbReference>
<dbReference type="InterPro" id="IPR039752">
    <property type="entry name" value="F-box_only"/>
</dbReference>
<name>A0ABM5ENW4_9SAUR</name>
<sequence>MGLTPSRSRRKTTTLAALPDDVLLDLLALVPGRDLVLSCRLVCRRWRDLVDLPGLWRRKCQRLGLWPPKAEGSFRDWRAFYFHCNGGNLVRNPCGEDGFDFWTLNELQWTTAQDIVGQHLARFHESCKNLPRPLPEVQKCFTLTYVPGLNSEVSTKSQLINLREEGYSDQLMDKTRPEITVKDWFYTPFLAHCQLRVRLLSADFEVLRECCLMSNNEEWNEVSYTFDDYPPGVRYIDLEHEVQYRFGGKITNTTITLDLERSERNIIHYWHRIILPSPDVPPRQRFGLCRMKLPPPSVARESQNAPSRLVGSPSSAGGGRSGRPFPRPAFSSSGSFGFRLPGFGKLPGVERPSPGVAKRDPTRGEEVGGCVTPEPRILRSESRVETRDVFAREKMVNITDLPDDILIDVLVWVPGKELVLTCRLVCSLWRDLVDLPSLWKRKSQKDGFCPQTAGKEVPDWKIYYILCTRKRNLIKNPCAEEGFNSWVKEVSGGDKWKIEELPGAHGRAFPLPHVRKYFVTSYEPCMKNQLITLKAEGYGNQLMDEIRPDIVVKDWYAARFDCGCSYQLCVRLLSKDHLVLQEFLPEEIIIEQWSDAEWREISHTFHNYPPGVRYILFHHGGQDTQFWAGWYGIRVTNSSITLGPEVAD</sequence>
<dbReference type="PANTHER" id="PTHR12125:SF12">
    <property type="entry name" value="F-BOX ONLY PROTEIN 6"/>
    <property type="match status" value="1"/>
</dbReference>
<accession>A0ABM5ENW4</accession>
<protein>
    <recommendedName>
        <fullName evidence="6">F-box only protein 6</fullName>
    </recommendedName>
</protein>
<proteinExistence type="predicted"/>
<dbReference type="Pfam" id="PF12937">
    <property type="entry name" value="F-box-like"/>
    <property type="match status" value="2"/>
</dbReference>
<dbReference type="InterPro" id="IPR007397">
    <property type="entry name" value="F-box-assoc_dom"/>
</dbReference>
<feature type="compositionally biased region" description="Basic and acidic residues" evidence="1">
    <location>
        <begin position="357"/>
        <end position="366"/>
    </location>
</feature>
<dbReference type="InterPro" id="IPR008979">
    <property type="entry name" value="Galactose-bd-like_sf"/>
</dbReference>
<dbReference type="RefSeq" id="XP_072834848.1">
    <property type="nucleotide sequence ID" value="XM_072978747.1"/>
</dbReference>
<dbReference type="PROSITE" id="PS51114">
    <property type="entry name" value="FBA"/>
    <property type="match status" value="2"/>
</dbReference>
<gene>
    <name evidence="5" type="primary">LOC110073114</name>
</gene>
<dbReference type="Proteomes" id="UP001652642">
    <property type="component" value="Chromosome 7"/>
</dbReference>
<evidence type="ECO:0000259" key="2">
    <source>
        <dbReference type="PROSITE" id="PS50181"/>
    </source>
</evidence>
<dbReference type="SUPFAM" id="SSF49785">
    <property type="entry name" value="Galactose-binding domain-like"/>
    <property type="match status" value="2"/>
</dbReference>
<evidence type="ECO:0000313" key="5">
    <source>
        <dbReference type="RefSeq" id="XP_072834848.1"/>
    </source>
</evidence>
<dbReference type="GeneID" id="110073114"/>
<feature type="domain" description="F-box" evidence="2">
    <location>
        <begin position="12"/>
        <end position="59"/>
    </location>
</feature>
<evidence type="ECO:0000259" key="3">
    <source>
        <dbReference type="PROSITE" id="PS51114"/>
    </source>
</evidence>
<dbReference type="Gene3D" id="1.20.1280.50">
    <property type="match status" value="2"/>
</dbReference>